<dbReference type="HOGENOM" id="CLU_2122967_0_0_1"/>
<keyword evidence="1" id="KW-1133">Transmembrane helix</keyword>
<evidence type="ECO:0000313" key="3">
    <source>
        <dbReference type="Proteomes" id="UP000005242"/>
    </source>
</evidence>
<evidence type="ECO:0000256" key="1">
    <source>
        <dbReference type="SAM" id="Phobius"/>
    </source>
</evidence>
<reference evidence="2 3" key="1">
    <citation type="journal article" date="2012" name="Fungal Genet. Biol.">
        <title>The genome of the xerotolerant mold Wallemia sebi reveals adaptations to osmotic stress and suggests cryptic sexual reproduction.</title>
        <authorList>
            <person name="Padamsee M."/>
            <person name="Kumar T.K.A."/>
            <person name="Riley R."/>
            <person name="Binder M."/>
            <person name="Boyd A."/>
            <person name="Calvo A.M."/>
            <person name="Furukawa K."/>
            <person name="Hesse C."/>
            <person name="Hohmann S."/>
            <person name="James T.Y."/>
            <person name="LaButti K."/>
            <person name="Lapidus A."/>
            <person name="Lindquist E."/>
            <person name="Lucas S."/>
            <person name="Miller K."/>
            <person name="Shantappa S."/>
            <person name="Grigoriev I.V."/>
            <person name="Hibbett D.S."/>
            <person name="McLaughlin D.J."/>
            <person name="Spatafora J.W."/>
            <person name="Aime M.C."/>
        </authorList>
    </citation>
    <scope>NUCLEOTIDE SEQUENCE [LARGE SCALE GENOMIC DNA]</scope>
    <source>
        <strain evidence="3">ATCC MYA-4683 / CBS 633.66</strain>
    </source>
</reference>
<sequence length="114" mass="12232">MIDLKSSIITFSGVFTILACVTLCSLLSEKWFALSLLWASVMLRECILGNTSSAVSSNTTWKGLPMFICSLIGLSRLTFQVCQVADMPPIQYTCTGLTASTAISTIAGALKWGL</sequence>
<dbReference type="Proteomes" id="UP000005242">
    <property type="component" value="Unassembled WGS sequence"/>
</dbReference>
<dbReference type="PROSITE" id="PS51257">
    <property type="entry name" value="PROKAR_LIPOPROTEIN"/>
    <property type="match status" value="1"/>
</dbReference>
<organism evidence="2 3">
    <name type="scientific">Wallemia mellicola (strain ATCC MYA-4683 / CBS 633.66)</name>
    <name type="common">Wallemia sebi (CBS 633.66)</name>
    <dbReference type="NCBI Taxonomy" id="671144"/>
    <lineage>
        <taxon>Eukaryota</taxon>
        <taxon>Fungi</taxon>
        <taxon>Dikarya</taxon>
        <taxon>Basidiomycota</taxon>
        <taxon>Wallemiomycotina</taxon>
        <taxon>Wallemiomycetes</taxon>
        <taxon>Wallemiales</taxon>
        <taxon>Wallemiaceae</taxon>
        <taxon>Wallemia</taxon>
    </lineage>
</organism>
<feature type="transmembrane region" description="Helical" evidence="1">
    <location>
        <begin position="6"/>
        <end position="27"/>
    </location>
</feature>
<dbReference type="RefSeq" id="XP_006959072.1">
    <property type="nucleotide sequence ID" value="XM_006959010.1"/>
</dbReference>
<dbReference type="KEGG" id="wse:WALSEDRAFT_60713"/>
<dbReference type="InParanoid" id="I4YA15"/>
<keyword evidence="1" id="KW-0812">Transmembrane</keyword>
<dbReference type="AlphaFoldDB" id="I4YA15"/>
<keyword evidence="3" id="KW-1185">Reference proteome</keyword>
<name>I4YA15_WALMC</name>
<gene>
    <name evidence="2" type="ORF">WALSEDRAFT_60713</name>
</gene>
<proteinExistence type="predicted"/>
<dbReference type="GeneID" id="18474116"/>
<evidence type="ECO:0000313" key="2">
    <source>
        <dbReference type="EMBL" id="EIM20807.1"/>
    </source>
</evidence>
<protein>
    <submittedName>
        <fullName evidence="2">Uncharacterized protein</fullName>
    </submittedName>
</protein>
<dbReference type="EMBL" id="JH668236">
    <property type="protein sequence ID" value="EIM20807.1"/>
    <property type="molecule type" value="Genomic_DNA"/>
</dbReference>
<accession>I4YA15</accession>
<keyword evidence="1" id="KW-0472">Membrane</keyword>